<dbReference type="Pfam" id="PF08240">
    <property type="entry name" value="ADH_N"/>
    <property type="match status" value="1"/>
</dbReference>
<keyword evidence="4" id="KW-0479">Metal-binding</keyword>
<evidence type="ECO:0000256" key="4">
    <source>
        <dbReference type="RuleBase" id="RU361277"/>
    </source>
</evidence>
<dbReference type="RefSeq" id="XP_049143221.1">
    <property type="nucleotide sequence ID" value="XM_049286078.1"/>
</dbReference>
<dbReference type="SUPFAM" id="SSF56801">
    <property type="entry name" value="Acetyl-CoA synthetase-like"/>
    <property type="match status" value="1"/>
</dbReference>
<dbReference type="Gene3D" id="3.30.300.30">
    <property type="match status" value="1"/>
</dbReference>
<dbReference type="GO" id="GO:0008270">
    <property type="term" value="F:zinc ion binding"/>
    <property type="evidence" value="ECO:0007669"/>
    <property type="project" value="InterPro"/>
</dbReference>
<evidence type="ECO:0000256" key="1">
    <source>
        <dbReference type="ARBA" id="ARBA00022450"/>
    </source>
</evidence>
<dbReference type="PROSITE" id="PS00455">
    <property type="entry name" value="AMP_BINDING"/>
    <property type="match status" value="1"/>
</dbReference>
<evidence type="ECO:0000313" key="6">
    <source>
        <dbReference type="EMBL" id="UQC81595.1"/>
    </source>
</evidence>
<dbReference type="KEGG" id="clup:CLUP02_07081"/>
<dbReference type="GO" id="GO:0016491">
    <property type="term" value="F:oxidoreductase activity"/>
    <property type="evidence" value="ECO:0007669"/>
    <property type="project" value="UniProtKB-KW"/>
</dbReference>
<dbReference type="InterPro" id="IPR045851">
    <property type="entry name" value="AMP-bd_C_sf"/>
</dbReference>
<evidence type="ECO:0000256" key="2">
    <source>
        <dbReference type="ARBA" id="ARBA00022553"/>
    </source>
</evidence>
<reference evidence="6" key="1">
    <citation type="journal article" date="2021" name="Mol. Plant Microbe Interact.">
        <title>Complete Genome Sequence of the Plant-Pathogenic Fungus Colletotrichum lupini.</title>
        <authorList>
            <person name="Baroncelli R."/>
            <person name="Pensec F."/>
            <person name="Da Lio D."/>
            <person name="Boufleur T."/>
            <person name="Vicente I."/>
            <person name="Sarrocco S."/>
            <person name="Picot A."/>
            <person name="Baraldi E."/>
            <person name="Sukno S."/>
            <person name="Thon M."/>
            <person name="Le Floch G."/>
        </authorList>
    </citation>
    <scope>NUCLEOTIDE SEQUENCE</scope>
    <source>
        <strain evidence="6">IMI 504893</strain>
    </source>
</reference>
<comment type="cofactor">
    <cofactor evidence="4">
        <name>Zn(2+)</name>
        <dbReference type="ChEBI" id="CHEBI:29105"/>
    </cofactor>
</comment>
<evidence type="ECO:0000259" key="5">
    <source>
        <dbReference type="SMART" id="SM00829"/>
    </source>
</evidence>
<gene>
    <name evidence="6" type="ORF">CLUP02_07081</name>
</gene>
<dbReference type="InterPro" id="IPR020843">
    <property type="entry name" value="ER"/>
</dbReference>
<dbReference type="EMBL" id="CP019475">
    <property type="protein sequence ID" value="UQC81595.1"/>
    <property type="molecule type" value="Genomic_DNA"/>
</dbReference>
<name>A0A9Q8SR87_9PEZI</name>
<dbReference type="InterPro" id="IPR013154">
    <property type="entry name" value="ADH-like_N"/>
</dbReference>
<dbReference type="InterPro" id="IPR000873">
    <property type="entry name" value="AMP-dep_synth/lig_dom"/>
</dbReference>
<dbReference type="InterPro" id="IPR036291">
    <property type="entry name" value="NAD(P)-bd_dom_sf"/>
</dbReference>
<evidence type="ECO:0000313" key="7">
    <source>
        <dbReference type="Proteomes" id="UP000830671"/>
    </source>
</evidence>
<dbReference type="SUPFAM" id="SSF50129">
    <property type="entry name" value="GroES-like"/>
    <property type="match status" value="1"/>
</dbReference>
<dbReference type="GO" id="GO:0016405">
    <property type="term" value="F:CoA-ligase activity"/>
    <property type="evidence" value="ECO:0007669"/>
    <property type="project" value="TreeGrafter"/>
</dbReference>
<dbReference type="SUPFAM" id="SSF51735">
    <property type="entry name" value="NAD(P)-binding Rossmann-fold domains"/>
    <property type="match status" value="1"/>
</dbReference>
<dbReference type="InterPro" id="IPR011032">
    <property type="entry name" value="GroES-like_sf"/>
</dbReference>
<dbReference type="PROSITE" id="PS00059">
    <property type="entry name" value="ADH_ZINC"/>
    <property type="match status" value="1"/>
</dbReference>
<protein>
    <submittedName>
        <fullName evidence="6">AMP-binding enzyme</fullName>
    </submittedName>
</protein>
<dbReference type="Pfam" id="PF00107">
    <property type="entry name" value="ADH_zinc_N"/>
    <property type="match status" value="1"/>
</dbReference>
<dbReference type="InterPro" id="IPR042099">
    <property type="entry name" value="ANL_N_sf"/>
</dbReference>
<dbReference type="Pfam" id="PF13193">
    <property type="entry name" value="AMP-binding_C"/>
    <property type="match status" value="1"/>
</dbReference>
<dbReference type="Proteomes" id="UP000830671">
    <property type="component" value="Chromosome 3"/>
</dbReference>
<dbReference type="SMART" id="SM00829">
    <property type="entry name" value="PKS_ER"/>
    <property type="match status" value="1"/>
</dbReference>
<dbReference type="InterPro" id="IPR020845">
    <property type="entry name" value="AMP-binding_CS"/>
</dbReference>
<dbReference type="InterPro" id="IPR025110">
    <property type="entry name" value="AMP-bd_C"/>
</dbReference>
<keyword evidence="3" id="KW-0560">Oxidoreductase</keyword>
<dbReference type="CDD" id="cd05911">
    <property type="entry name" value="Firefly_Luc_like"/>
    <property type="match status" value="1"/>
</dbReference>
<dbReference type="PANTHER" id="PTHR24096">
    <property type="entry name" value="LONG-CHAIN-FATTY-ACID--COA LIGASE"/>
    <property type="match status" value="1"/>
</dbReference>
<comment type="similarity">
    <text evidence="4">Belongs to the zinc-containing alcohol dehydrogenase family.</text>
</comment>
<organism evidence="6 7">
    <name type="scientific">Colletotrichum lupini</name>
    <dbReference type="NCBI Taxonomy" id="145971"/>
    <lineage>
        <taxon>Eukaryota</taxon>
        <taxon>Fungi</taxon>
        <taxon>Dikarya</taxon>
        <taxon>Ascomycota</taxon>
        <taxon>Pezizomycotina</taxon>
        <taxon>Sordariomycetes</taxon>
        <taxon>Hypocreomycetidae</taxon>
        <taxon>Glomerellales</taxon>
        <taxon>Glomerellaceae</taxon>
        <taxon>Colletotrichum</taxon>
        <taxon>Colletotrichum acutatum species complex</taxon>
    </lineage>
</organism>
<dbReference type="InterPro" id="IPR013149">
    <property type="entry name" value="ADH-like_C"/>
</dbReference>
<proteinExistence type="inferred from homology"/>
<keyword evidence="4" id="KW-0862">Zinc</keyword>
<keyword evidence="1" id="KW-0596">Phosphopantetheine</keyword>
<dbReference type="CDD" id="cd08254">
    <property type="entry name" value="hydroxyacyl_CoA_DH"/>
    <property type="match status" value="1"/>
</dbReference>
<dbReference type="Gene3D" id="3.40.50.720">
    <property type="entry name" value="NAD(P)-binding Rossmann-like Domain"/>
    <property type="match status" value="1"/>
</dbReference>
<keyword evidence="2" id="KW-0597">Phosphoprotein</keyword>
<dbReference type="AlphaFoldDB" id="A0A9Q8SR87"/>
<accession>A0A9Q8SR87</accession>
<dbReference type="PANTHER" id="PTHR24096:SF422">
    <property type="entry name" value="BCDNA.GH02901"/>
    <property type="match status" value="1"/>
</dbReference>
<feature type="domain" description="Enoyl reductase (ER)" evidence="5">
    <location>
        <begin position="655"/>
        <end position="966"/>
    </location>
</feature>
<evidence type="ECO:0000256" key="3">
    <source>
        <dbReference type="ARBA" id="ARBA00023002"/>
    </source>
</evidence>
<keyword evidence="7" id="KW-1185">Reference proteome</keyword>
<dbReference type="Pfam" id="PF00501">
    <property type="entry name" value="AMP-binding"/>
    <property type="match status" value="1"/>
</dbReference>
<dbReference type="Gene3D" id="3.40.50.12780">
    <property type="entry name" value="N-terminal domain of ligase-like"/>
    <property type="match status" value="1"/>
</dbReference>
<sequence length="969" mass="106372">MLFVPDQSLPQLPSIPDTVPLCDFMFDEQYGRHPVATSLDPYTCGLSGSSISAQEQKGRVEALARSLAQEFGWSVNQGSEFDKVVGIFALNTVDIMGLSWAVHRLNGISSPANAMYNAEELTHQLVTSKCKALFTVQSLLPVALKAAKAAGIPECCIYLCDMPGQQEAKFEQYETVAELILRGQTLPQLEPIKWNRGQGQRQTAFLCYSSGTSGLPKAVMISHKNVIANIIQLSLFDQADRDAIAPAYRDIGLGLLPQSHIYSLIIICHASTYRGDSVIVLPKFDLNTYLRTIEYFKINTLYLVPPLVIAMINNLETLKKYDLSSVKRVWVGAAPLGLEATNALLSAYPSWKITLGYGMTETCVVVTSGTPRDIVVGSSGLILPGFEIMLVDPDGKRVDTYNEPGEVWVKSPSVVLGYLNNESANRDTFVHTENGRFIKTGDVGEMRKAPSGKEHLWIVDRIKELIKVKGHQVAPAELEACLLGHSSVADCAVISVPDDRAGEVPKAYIVKSGPCSEKGIQEYVQARKAPHKWIKGGIEFVDAIPKSPSGKILRRLLRDREKQRQYLRDIRNVHLVTKGSLSANFGYAYMSKPVTALVVWNNLKYRITALAFDIHYKQAHSHADSRDYVCLEKAQGQSKSCFGRGTRTHALADGRIVQDARLRGDHSLLTIEKQPGWFQDKFILGHEGCGQIIKLGDQVLDSEFKVGDIVALNAVPGCGASHCDECSRDLAQICEVGHHSGIGQDGFYAPYAAIDVRGLAHVPQGVSPAEAAVATDAVTTAYHAVHRRGEVKADETVFLFGLRGLGFNALQIVLNIGARVIVSDIRESLLEEAAAIGVPRADLVPPGKKVQEFVIEQGLTGKIDTVLDFVGTHQTFEDAQQIVRRGGKLLCIGSLDTENTIHMKIGTRKRLSYIFSYGGQVKDLREVLQLIAKGNIRPRVETAKLSDFPDVLERLERGEIKARVALMHE</sequence>
<dbReference type="GeneID" id="73341088"/>
<dbReference type="InterPro" id="IPR002328">
    <property type="entry name" value="ADH_Zn_CS"/>
</dbReference>
<dbReference type="Gene3D" id="3.90.180.10">
    <property type="entry name" value="Medium-chain alcohol dehydrogenases, catalytic domain"/>
    <property type="match status" value="1"/>
</dbReference>